<dbReference type="EMBL" id="PKMF04000072">
    <property type="protein sequence ID" value="KAK7852791.1"/>
    <property type="molecule type" value="Genomic_DNA"/>
</dbReference>
<protein>
    <submittedName>
        <fullName evidence="1">Tubulin-folding cofactor e</fullName>
    </submittedName>
</protein>
<evidence type="ECO:0000313" key="1">
    <source>
        <dbReference type="EMBL" id="KAK7852791.1"/>
    </source>
</evidence>
<gene>
    <name evidence="1" type="primary">TFCE_1</name>
    <name evidence="1" type="ORF">CFP56_038040</name>
</gene>
<organism evidence="1 2">
    <name type="scientific">Quercus suber</name>
    <name type="common">Cork oak</name>
    <dbReference type="NCBI Taxonomy" id="58331"/>
    <lineage>
        <taxon>Eukaryota</taxon>
        <taxon>Viridiplantae</taxon>
        <taxon>Streptophyta</taxon>
        <taxon>Embryophyta</taxon>
        <taxon>Tracheophyta</taxon>
        <taxon>Spermatophyta</taxon>
        <taxon>Magnoliopsida</taxon>
        <taxon>eudicotyledons</taxon>
        <taxon>Gunneridae</taxon>
        <taxon>Pentapetalae</taxon>
        <taxon>rosids</taxon>
        <taxon>fabids</taxon>
        <taxon>Fagales</taxon>
        <taxon>Fagaceae</taxon>
        <taxon>Quercus</taxon>
    </lineage>
</organism>
<dbReference type="AlphaFoldDB" id="A0AAW0LPD5"/>
<proteinExistence type="predicted"/>
<comment type="caution">
    <text evidence="1">The sequence shown here is derived from an EMBL/GenBank/DDBJ whole genome shotgun (WGS) entry which is preliminary data.</text>
</comment>
<accession>A0AAW0LPD5</accession>
<dbReference type="Proteomes" id="UP000237347">
    <property type="component" value="Unassembled WGS sequence"/>
</dbReference>
<name>A0AAW0LPD5_QUESU</name>
<evidence type="ECO:0000313" key="2">
    <source>
        <dbReference type="Proteomes" id="UP000237347"/>
    </source>
</evidence>
<keyword evidence="2" id="KW-1185">Reference proteome</keyword>
<reference evidence="1 2" key="1">
    <citation type="journal article" date="2018" name="Sci. Data">
        <title>The draft genome sequence of cork oak.</title>
        <authorList>
            <person name="Ramos A.M."/>
            <person name="Usie A."/>
            <person name="Barbosa P."/>
            <person name="Barros P.M."/>
            <person name="Capote T."/>
            <person name="Chaves I."/>
            <person name="Simoes F."/>
            <person name="Abreu I."/>
            <person name="Carrasquinho I."/>
            <person name="Faro C."/>
            <person name="Guimaraes J.B."/>
            <person name="Mendonca D."/>
            <person name="Nobrega F."/>
            <person name="Rodrigues L."/>
            <person name="Saibo N.J.M."/>
            <person name="Varela M.C."/>
            <person name="Egas C."/>
            <person name="Matos J."/>
            <person name="Miguel C.M."/>
            <person name="Oliveira M.M."/>
            <person name="Ricardo C.P."/>
            <person name="Goncalves S."/>
        </authorList>
    </citation>
    <scope>NUCLEOTIDE SEQUENCE [LARGE SCALE GENOMIC DNA]</scope>
    <source>
        <strain evidence="2">cv. HL8</strain>
    </source>
</reference>
<sequence length="93" mass="10554">MFNKENTHDSWFPKIRTFVVSDGSGGEKLGFDGMVRYVRLIMSKLHDPQEIKQVHPRFAELKNFHGIEDERPSVGVASLQKMASGLLCMSPTF</sequence>